<evidence type="ECO:0000256" key="1">
    <source>
        <dbReference type="SAM" id="SignalP"/>
    </source>
</evidence>
<name>A0A9W6Z1S1_AMBMO</name>
<proteinExistence type="predicted"/>
<evidence type="ECO:0000313" key="4">
    <source>
        <dbReference type="EMBL" id="GMG40478.1"/>
    </source>
</evidence>
<feature type="domain" description="Rax2-like third" evidence="3">
    <location>
        <begin position="415"/>
        <end position="573"/>
    </location>
</feature>
<sequence>MNLRLLLFQSASLWLSSTTPSVLASQFPFDFQQIQQPTFQQPFFALGKFDAISEYDNINTYNLSHPTTNSSSGTLYALATQNDTIAVLKPDPFNGEKPTQLYSLDDDNLLAIVNGQPVVYNLNQLNSSDLTGWSDNVDGTVQAVHVDSNNQLVYFGGDLTNGDYHGVVAYNYSSNQIVDTPFKGFNQDSVVKSILQYQQDTILFGGEFYALGNVSLQSFNTTHYNISSNSSFVDPNQLVPMKYSVFSSVNSQDSDTAKNIICPSSGNTWSINDNQLGSWTASLPFTVNPSKIRLYNSESDDNGVHVFRIITVPSNSIMNLTYIDPESLDMKYCDAWCPLLQNSQLSANLTSNGYDSSYEAPGLGNQSVIGFGTNYQEFEFYNDLSVERLTLQVMSYYGSHAELTGLELYQYGNSIYANASLNEPNCDSDGNTGVVSNLGDSSIDWSSYSDQDGTHLTTKIKTSDINTQEGLKFTTNITTNGNYSIQVNTPGCTYDNTCSLRGAMNASFFAGNDTMLGSKIIYQTNDAMKYDIIFSGELDMEDSDSKPYLTMTLNSGADDQDETVFVADSIYVDFLDVDIFNGTSKKSQIPLNGLFEYSLTNFTNDVKHPVGNSSINLVGSGDLSHNASVNGLFIQENTLYIAGDFNSSHGENFIAVDLAGYNSTSNQISTSDMVTMITMEVTLPWVVTMGSSPHWDHSILI</sequence>
<evidence type="ECO:0000259" key="2">
    <source>
        <dbReference type="Pfam" id="PF20842"/>
    </source>
</evidence>
<dbReference type="AlphaFoldDB" id="A0A9W6Z1S1"/>
<accession>A0A9W6Z1S1</accession>
<protein>
    <submittedName>
        <fullName evidence="4">Unnamed protein product</fullName>
    </submittedName>
</protein>
<keyword evidence="5" id="KW-1185">Reference proteome</keyword>
<dbReference type="GO" id="GO:0000282">
    <property type="term" value="P:cellular bud site selection"/>
    <property type="evidence" value="ECO:0007669"/>
    <property type="project" value="TreeGrafter"/>
</dbReference>
<gene>
    <name evidence="4" type="ORF">Amon01_000622200</name>
</gene>
<organism evidence="4 5">
    <name type="scientific">Ambrosiozyma monospora</name>
    <name type="common">Yeast</name>
    <name type="synonym">Endomycopsis monosporus</name>
    <dbReference type="NCBI Taxonomy" id="43982"/>
    <lineage>
        <taxon>Eukaryota</taxon>
        <taxon>Fungi</taxon>
        <taxon>Dikarya</taxon>
        <taxon>Ascomycota</taxon>
        <taxon>Saccharomycotina</taxon>
        <taxon>Pichiomycetes</taxon>
        <taxon>Pichiales</taxon>
        <taxon>Pichiaceae</taxon>
        <taxon>Ambrosiozyma</taxon>
    </lineage>
</organism>
<dbReference type="InterPro" id="IPR048265">
    <property type="entry name" value="Rax2-like_third"/>
</dbReference>
<reference evidence="4" key="1">
    <citation type="submission" date="2023-04" db="EMBL/GenBank/DDBJ databases">
        <title>Ambrosiozyma monospora NBRC 1965.</title>
        <authorList>
            <person name="Ichikawa N."/>
            <person name="Sato H."/>
            <person name="Tonouchi N."/>
        </authorList>
    </citation>
    <scope>NUCLEOTIDE SEQUENCE</scope>
    <source>
        <strain evidence="4">NBRC 1965</strain>
    </source>
</reference>
<evidence type="ECO:0000313" key="5">
    <source>
        <dbReference type="Proteomes" id="UP001165063"/>
    </source>
</evidence>
<feature type="chain" id="PRO_5040931129" evidence="1">
    <location>
        <begin position="25"/>
        <end position="701"/>
    </location>
</feature>
<dbReference type="OrthoDB" id="2503993at2759"/>
<comment type="caution">
    <text evidence="4">The sequence shown here is derived from an EMBL/GenBank/DDBJ whole genome shotgun (WGS) entry which is preliminary data.</text>
</comment>
<dbReference type="InterPro" id="IPR048266">
    <property type="entry name" value="Rax2-like_second"/>
</dbReference>
<dbReference type="Pfam" id="PF20842">
    <property type="entry name" value="Rax2_2"/>
    <property type="match status" value="1"/>
</dbReference>
<dbReference type="EMBL" id="BSXU01003846">
    <property type="protein sequence ID" value="GMG40478.1"/>
    <property type="molecule type" value="Genomic_DNA"/>
</dbReference>
<dbReference type="GO" id="GO:0005935">
    <property type="term" value="C:cellular bud neck"/>
    <property type="evidence" value="ECO:0007669"/>
    <property type="project" value="TreeGrafter"/>
</dbReference>
<dbReference type="Proteomes" id="UP001165063">
    <property type="component" value="Unassembled WGS sequence"/>
</dbReference>
<dbReference type="PANTHER" id="PTHR31778:SF2">
    <property type="entry name" value="BUD SITE SELECTION PROTEIN RAX2"/>
    <property type="match status" value="1"/>
</dbReference>
<feature type="domain" description="Rax2-like second" evidence="2">
    <location>
        <begin position="235"/>
        <end position="403"/>
    </location>
</feature>
<dbReference type="PANTHER" id="PTHR31778">
    <property type="entry name" value="BUD SITE SELECTION PROTEIN RAX2"/>
    <property type="match status" value="1"/>
</dbReference>
<dbReference type="GO" id="GO:1902929">
    <property type="term" value="C:plasma membrane of growing cell tip"/>
    <property type="evidence" value="ECO:0007669"/>
    <property type="project" value="TreeGrafter"/>
</dbReference>
<keyword evidence="1" id="KW-0732">Signal</keyword>
<dbReference type="GO" id="GO:0005621">
    <property type="term" value="C:cellular bud scar"/>
    <property type="evidence" value="ECO:0007669"/>
    <property type="project" value="TreeGrafter"/>
</dbReference>
<dbReference type="SUPFAM" id="SSF101898">
    <property type="entry name" value="NHL repeat"/>
    <property type="match status" value="1"/>
</dbReference>
<dbReference type="Pfam" id="PF20843">
    <property type="entry name" value="Rax2_3"/>
    <property type="match status" value="1"/>
</dbReference>
<feature type="signal peptide" evidence="1">
    <location>
        <begin position="1"/>
        <end position="24"/>
    </location>
</feature>
<evidence type="ECO:0000259" key="3">
    <source>
        <dbReference type="Pfam" id="PF20843"/>
    </source>
</evidence>